<keyword evidence="3" id="KW-1185">Reference proteome</keyword>
<gene>
    <name evidence="2" type="ordered locus">MT0740.1</name>
</gene>
<proteinExistence type="predicted"/>
<dbReference type="KEGG" id="mtc:MT0740.1"/>
<reference evidence="2 3" key="1">
    <citation type="journal article" date="2002" name="J. Bacteriol.">
        <title>Whole-genome comparison of Mycobacterium tuberculosis clinical and laboratory strains.</title>
        <authorList>
            <person name="Fleischmann R.D."/>
            <person name="Alland D."/>
            <person name="Eisen J.A."/>
            <person name="Carpenter L."/>
            <person name="White O."/>
            <person name="Peterson J."/>
            <person name="DeBoy R."/>
            <person name="Dodson R."/>
            <person name="Gwinn M."/>
            <person name="Haft D."/>
            <person name="Hickey E."/>
            <person name="Kolonay J.F."/>
            <person name="Nelson W.C."/>
            <person name="Umayam L.A."/>
            <person name="Ermolaeva M."/>
            <person name="Salzberg S.L."/>
            <person name="Delcher A."/>
            <person name="Utterback T."/>
            <person name="Weidman J."/>
            <person name="Khouri H."/>
            <person name="Gill J."/>
            <person name="Mikula A."/>
            <person name="Bishai W."/>
            <person name="Jacobs Jr W.R.Jr."/>
            <person name="Venter J.C."/>
            <person name="Fraser C.M."/>
        </authorList>
    </citation>
    <scope>NUCLEOTIDE SEQUENCE [LARGE SCALE GENOMIC DNA]</scope>
    <source>
        <strain evidence="3">CDC 1551 / Oshkosh</strain>
    </source>
</reference>
<sequence>MTPDQLSDDSGGDLDDRGRYRQSGIRVDHDRHGLICPGGADSH</sequence>
<protein>
    <submittedName>
        <fullName evidence="2">Uncharacterized protein</fullName>
    </submittedName>
</protein>
<dbReference type="AlphaFoldDB" id="Q8VKF6"/>
<feature type="region of interest" description="Disordered" evidence="1">
    <location>
        <begin position="1"/>
        <end position="43"/>
    </location>
</feature>
<feature type="compositionally biased region" description="Acidic residues" evidence="1">
    <location>
        <begin position="1"/>
        <end position="13"/>
    </location>
</feature>
<evidence type="ECO:0000313" key="2">
    <source>
        <dbReference type="EMBL" id="AAK44972.1"/>
    </source>
</evidence>
<evidence type="ECO:0000313" key="3">
    <source>
        <dbReference type="Proteomes" id="UP000001020"/>
    </source>
</evidence>
<dbReference type="HOGENOM" id="CLU_3236232_0_0_11"/>
<dbReference type="Proteomes" id="UP000001020">
    <property type="component" value="Chromosome"/>
</dbReference>
<evidence type="ECO:0000256" key="1">
    <source>
        <dbReference type="SAM" id="MobiDB-lite"/>
    </source>
</evidence>
<name>Q8VKF6_MYCTO</name>
<accession>Q8VKF6</accession>
<organism evidence="2 3">
    <name type="scientific">Mycobacterium tuberculosis (strain CDC 1551 / Oshkosh)</name>
    <dbReference type="NCBI Taxonomy" id="83331"/>
    <lineage>
        <taxon>Bacteria</taxon>
        <taxon>Bacillati</taxon>
        <taxon>Actinomycetota</taxon>
        <taxon>Actinomycetes</taxon>
        <taxon>Mycobacteriales</taxon>
        <taxon>Mycobacteriaceae</taxon>
        <taxon>Mycobacterium</taxon>
        <taxon>Mycobacterium tuberculosis complex</taxon>
    </lineage>
</organism>
<dbReference type="EMBL" id="AE000516">
    <property type="protein sequence ID" value="AAK44972.1"/>
    <property type="molecule type" value="Genomic_DNA"/>
</dbReference>